<organism evidence="1 2">
    <name type="scientific">Streptomyces antimycoticus</name>
    <dbReference type="NCBI Taxonomy" id="68175"/>
    <lineage>
        <taxon>Bacteria</taxon>
        <taxon>Bacillati</taxon>
        <taxon>Actinomycetota</taxon>
        <taxon>Actinomycetes</taxon>
        <taxon>Kitasatosporales</taxon>
        <taxon>Streptomycetaceae</taxon>
        <taxon>Streptomyces</taxon>
        <taxon>Streptomyces violaceusniger group</taxon>
    </lineage>
</organism>
<protein>
    <submittedName>
        <fullName evidence="1">Uncharacterized protein</fullName>
    </submittedName>
</protein>
<gene>
    <name evidence="1" type="ORF">SANT12839_054280</name>
</gene>
<proteinExistence type="predicted"/>
<keyword evidence="2" id="KW-1185">Reference proteome</keyword>
<dbReference type="EMBL" id="BJHV01000001">
    <property type="protein sequence ID" value="GDY44546.1"/>
    <property type="molecule type" value="Genomic_DNA"/>
</dbReference>
<name>A0A4D4KCS4_9ACTN</name>
<evidence type="ECO:0000313" key="1">
    <source>
        <dbReference type="EMBL" id="GDY44546.1"/>
    </source>
</evidence>
<sequence>MVGAAVVAGGEEDAGMALAAQCGGVDRQVEDALADAVRGDEARAGGRPASGKGFRGTGLRGAGLRGAGFGGGRQEWCGGQRGECGDGSAAVRHRSFSFAALRTELNGARCVVS</sequence>
<evidence type="ECO:0000313" key="2">
    <source>
        <dbReference type="Proteomes" id="UP000299290"/>
    </source>
</evidence>
<dbReference type="AlphaFoldDB" id="A0A4D4KCS4"/>
<comment type="caution">
    <text evidence="1">The sequence shown here is derived from an EMBL/GenBank/DDBJ whole genome shotgun (WGS) entry which is preliminary data.</text>
</comment>
<accession>A0A4D4KCS4</accession>
<dbReference type="Proteomes" id="UP000299290">
    <property type="component" value="Unassembled WGS sequence"/>
</dbReference>
<reference evidence="1 2" key="1">
    <citation type="journal article" date="2020" name="Int. J. Syst. Evol. Microbiol.">
        <title>Reclassification of Streptomyces castelarensis and Streptomyces sporoclivatus as later heterotypic synonyms of Streptomyces antimycoticus.</title>
        <authorList>
            <person name="Komaki H."/>
            <person name="Tamura T."/>
        </authorList>
    </citation>
    <scope>NUCLEOTIDE SEQUENCE [LARGE SCALE GENOMIC DNA]</scope>
    <source>
        <strain evidence="1 2">NBRC 12839</strain>
    </source>
</reference>